<evidence type="ECO:0000313" key="3">
    <source>
        <dbReference type="Proteomes" id="UP000255355"/>
    </source>
</evidence>
<dbReference type="AlphaFoldDB" id="A0A370H0Y3"/>
<comment type="caution">
    <text evidence="2">The sequence shown here is derived from an EMBL/GenBank/DDBJ whole genome shotgun (WGS) entry which is preliminary data.</text>
</comment>
<feature type="transmembrane region" description="Helical" evidence="1">
    <location>
        <begin position="141"/>
        <end position="162"/>
    </location>
</feature>
<evidence type="ECO:0000256" key="1">
    <source>
        <dbReference type="SAM" id="Phobius"/>
    </source>
</evidence>
<protein>
    <submittedName>
        <fullName evidence="2">Putative membrane protein</fullName>
    </submittedName>
</protein>
<keyword evidence="1" id="KW-0812">Transmembrane</keyword>
<dbReference type="OrthoDB" id="129693at2"/>
<dbReference type="STRING" id="1210089.GCA_001613165_02244"/>
<sequence>MFETLMLMVVPALVFRLLGVFGVRRFATWRVAFAHGLAVLLVFTGSAHFVPDSVEMMPSHDDLVAMVPPALPFPGFLIYLTGVLELLGALGLVVARTRVAAGLGLAVLFVVMVPANIYAAVEDIPLNGDPATPLWFRLPEQVVYIAVALWSSAAGAVLMRYVRAGATRSTATAASLRQA</sequence>
<dbReference type="PANTHER" id="PTHR36974">
    <property type="entry name" value="MEMBRANE PROTEIN-RELATED"/>
    <property type="match status" value="1"/>
</dbReference>
<dbReference type="PANTHER" id="PTHR36974:SF1">
    <property type="entry name" value="DOXX FAMILY MEMBRANE PROTEIN"/>
    <property type="match status" value="1"/>
</dbReference>
<name>A0A370H0Y3_9NOCA</name>
<gene>
    <name evidence="2" type="ORF">DFR68_10678</name>
</gene>
<feature type="transmembrane region" description="Helical" evidence="1">
    <location>
        <begin position="6"/>
        <end position="24"/>
    </location>
</feature>
<keyword evidence="1" id="KW-1133">Transmembrane helix</keyword>
<feature type="transmembrane region" description="Helical" evidence="1">
    <location>
        <begin position="70"/>
        <end position="93"/>
    </location>
</feature>
<dbReference type="EMBL" id="QQAZ01000006">
    <property type="protein sequence ID" value="RDI49643.1"/>
    <property type="molecule type" value="Genomic_DNA"/>
</dbReference>
<dbReference type="Proteomes" id="UP000255355">
    <property type="component" value="Unassembled WGS sequence"/>
</dbReference>
<keyword evidence="3" id="KW-1185">Reference proteome</keyword>
<dbReference type="RefSeq" id="WP_068017690.1">
    <property type="nucleotide sequence ID" value="NZ_QQAZ01000006.1"/>
</dbReference>
<keyword evidence="1" id="KW-0472">Membrane</keyword>
<proteinExistence type="predicted"/>
<accession>A0A370H0Y3</accession>
<feature type="transmembrane region" description="Helical" evidence="1">
    <location>
        <begin position="31"/>
        <end position="50"/>
    </location>
</feature>
<reference evidence="2 3" key="1">
    <citation type="submission" date="2018-07" db="EMBL/GenBank/DDBJ databases">
        <title>Genomic Encyclopedia of Type Strains, Phase IV (KMG-IV): sequencing the most valuable type-strain genomes for metagenomic binning, comparative biology and taxonomic classification.</title>
        <authorList>
            <person name="Goeker M."/>
        </authorList>
    </citation>
    <scope>NUCLEOTIDE SEQUENCE [LARGE SCALE GENOMIC DNA]</scope>
    <source>
        <strain evidence="2 3">DSM 44952</strain>
    </source>
</reference>
<feature type="transmembrane region" description="Helical" evidence="1">
    <location>
        <begin position="100"/>
        <end position="121"/>
    </location>
</feature>
<evidence type="ECO:0000313" key="2">
    <source>
        <dbReference type="EMBL" id="RDI49643.1"/>
    </source>
</evidence>
<organism evidence="2 3">
    <name type="scientific">Nocardia mexicana</name>
    <dbReference type="NCBI Taxonomy" id="279262"/>
    <lineage>
        <taxon>Bacteria</taxon>
        <taxon>Bacillati</taxon>
        <taxon>Actinomycetota</taxon>
        <taxon>Actinomycetes</taxon>
        <taxon>Mycobacteriales</taxon>
        <taxon>Nocardiaceae</taxon>
        <taxon>Nocardia</taxon>
    </lineage>
</organism>